<dbReference type="SUPFAM" id="SSF52540">
    <property type="entry name" value="P-loop containing nucleoside triphosphate hydrolases"/>
    <property type="match status" value="1"/>
</dbReference>
<evidence type="ECO:0000313" key="3">
    <source>
        <dbReference type="Proteomes" id="UP000654075"/>
    </source>
</evidence>
<sequence>MEGWQSPGAEKHGTPQLQTGPLAAAGVADLQTRSTSHDSGDFMQRVRALSREALTWPHLPAWQRLEWAAALMLDVVPMKELPPWFLEKHNVSRRDIGVDLLSLDGQRAVQCKCYNGTIPSRQIQHFFRVARWIFKAGNCILVTSNTSKLTQTSSQELACQQADLQVVTGQDLERLASVVAVDASDVWDSSSGSDVLPPLWPCQFECLKACQQGVRVIEMGCSTGKTRVMYELSLKASGKVLVLVPSHVLLGQFSNVFPHFCQVGMGHNDNIDWGASGFIAVYNSAHLLANVSFSDIYVDEAHHPLPQGCPQADGMYRFSATHRLQPDFKYTMAQAIEDGVVCDYDIVIPLVTEGREFEGLAQMILKQAGHFRRVLAYCNSVVEAQRFKQIAQELGLAAWHINGNTPARARNKVISEFAGKLCKPAHVLVTVQVLGEGVDIPNADTCLFVEPRRSYASIVQAMGRVLRQHFSKPLAHVIMPSVTSDYYYSPCSGTPTGLPPSLKSSELRNKTLAEPVDRKPHKPKQRSELERFLLVLRRADQRLTRTMKEGRNGRIRFIDARVDVSTACSPTRLINRIREHIASMEHDVSDWEDRLNVFVAFVEGYHRLPGERSLHTHERSLAHWIKNLGTRCRRGLLSQQQLHKLSGSHPIVSQILTKWTHPAGLFFQRCHDLTSFVQLNGRLPSRSLADRQEKSLASWVLKIQQKLATLPIQQIQALRDPHVLVAEKVNAWLMGPGKIWEAKCNELGAFAIMHDRLPSTSSQSEEERLLRTWWTKQRETHASLSQDQIDKLSRAHPILAERMQLWRGTLFNWQESFQKVSRFVNCNARIPSKRSSDALERSLAYWITSHRRTILTLSNKQLADLKDAHPLLESRVNSWLQKACGMPAFTGKCSDLNVFLACHDKLPKHSSKIGAERRLAAWLALQAKSIQRLLPEQIATLQSVHPKVASLLFEFTNREVAFRRKCEELRRFVNQTGRCPRSNSEDSCEMILGGWLFRQSRQRHKMSETDLQLLRNTHVLVADRVHQWEDPLFTWRKHCQDMSAFIQTHGRMPKATGTEHLEPFLSTWLTTQGVEYRRGHFTAEKLQALQALHEWIARKVEKWRQMSSAAAQTLDDFQGG</sequence>
<dbReference type="SMART" id="SM00490">
    <property type="entry name" value="HELICc"/>
    <property type="match status" value="1"/>
</dbReference>
<accession>A0A813E0P8</accession>
<dbReference type="PROSITE" id="PS51194">
    <property type="entry name" value="HELICASE_CTER"/>
    <property type="match status" value="1"/>
</dbReference>
<dbReference type="InterPro" id="IPR001650">
    <property type="entry name" value="Helicase_C-like"/>
</dbReference>
<dbReference type="EMBL" id="CAJNNV010006286">
    <property type="protein sequence ID" value="CAE8593368.1"/>
    <property type="molecule type" value="Genomic_DNA"/>
</dbReference>
<dbReference type="PANTHER" id="PTHR47396">
    <property type="entry name" value="TYPE I RESTRICTION ENZYME ECOKI R PROTEIN"/>
    <property type="match status" value="1"/>
</dbReference>
<evidence type="ECO:0000313" key="2">
    <source>
        <dbReference type="EMBL" id="CAE8593368.1"/>
    </source>
</evidence>
<keyword evidence="3" id="KW-1185">Reference proteome</keyword>
<feature type="domain" description="Helicase C-terminal" evidence="1">
    <location>
        <begin position="359"/>
        <end position="524"/>
    </location>
</feature>
<reference evidence="2" key="1">
    <citation type="submission" date="2021-02" db="EMBL/GenBank/DDBJ databases">
        <authorList>
            <person name="Dougan E. K."/>
            <person name="Rhodes N."/>
            <person name="Thang M."/>
            <person name="Chan C."/>
        </authorList>
    </citation>
    <scope>NUCLEOTIDE SEQUENCE</scope>
</reference>
<dbReference type="Gene3D" id="6.10.140.530">
    <property type="match status" value="1"/>
</dbReference>
<dbReference type="Gene3D" id="3.40.50.300">
    <property type="entry name" value="P-loop containing nucleotide triphosphate hydrolases"/>
    <property type="match status" value="2"/>
</dbReference>
<dbReference type="Pfam" id="PF13156">
    <property type="entry name" value="Mrr_cat_2"/>
    <property type="match status" value="1"/>
</dbReference>
<protein>
    <recommendedName>
        <fullName evidence="1">Helicase C-terminal domain-containing protein</fullName>
    </recommendedName>
</protein>
<dbReference type="InterPro" id="IPR039442">
    <property type="entry name" value="Mrr-like_dom"/>
</dbReference>
<dbReference type="PANTHER" id="PTHR47396:SF1">
    <property type="entry name" value="ATP-DEPENDENT HELICASE IRC3-RELATED"/>
    <property type="match status" value="1"/>
</dbReference>
<organism evidence="2 3">
    <name type="scientific">Polarella glacialis</name>
    <name type="common">Dinoflagellate</name>
    <dbReference type="NCBI Taxonomy" id="89957"/>
    <lineage>
        <taxon>Eukaryota</taxon>
        <taxon>Sar</taxon>
        <taxon>Alveolata</taxon>
        <taxon>Dinophyceae</taxon>
        <taxon>Suessiales</taxon>
        <taxon>Suessiaceae</taxon>
        <taxon>Polarella</taxon>
    </lineage>
</organism>
<comment type="caution">
    <text evidence="2">The sequence shown here is derived from an EMBL/GenBank/DDBJ whole genome shotgun (WGS) entry which is preliminary data.</text>
</comment>
<name>A0A813E0P8_POLGL</name>
<evidence type="ECO:0000259" key="1">
    <source>
        <dbReference type="PROSITE" id="PS51194"/>
    </source>
</evidence>
<dbReference type="Proteomes" id="UP000654075">
    <property type="component" value="Unassembled WGS sequence"/>
</dbReference>
<dbReference type="AlphaFoldDB" id="A0A813E0P8"/>
<dbReference type="GO" id="GO:0005829">
    <property type="term" value="C:cytosol"/>
    <property type="evidence" value="ECO:0007669"/>
    <property type="project" value="TreeGrafter"/>
</dbReference>
<gene>
    <name evidence="2" type="ORF">PGLA1383_LOCUS11963</name>
</gene>
<proteinExistence type="predicted"/>
<dbReference type="OrthoDB" id="16911at2759"/>
<dbReference type="Pfam" id="PF00271">
    <property type="entry name" value="Helicase_C"/>
    <property type="match status" value="1"/>
</dbReference>
<dbReference type="InterPro" id="IPR050742">
    <property type="entry name" value="Helicase_Restrict-Modif_Enz"/>
</dbReference>
<dbReference type="InterPro" id="IPR027417">
    <property type="entry name" value="P-loop_NTPase"/>
</dbReference>